<dbReference type="BioCyc" id="BSUB633149:G1GM8-1997-MONOMER"/>
<dbReference type="KEGG" id="bsb:Bresu_2000"/>
<dbReference type="Pfam" id="PF18932">
    <property type="entry name" value="DUF5681"/>
    <property type="match status" value="1"/>
</dbReference>
<dbReference type="HOGENOM" id="CLU_125932_1_0_5"/>
<dbReference type="InParanoid" id="D9QI53"/>
<dbReference type="InterPro" id="IPR043736">
    <property type="entry name" value="DUF5681"/>
</dbReference>
<evidence type="ECO:0000256" key="1">
    <source>
        <dbReference type="SAM" id="MobiDB-lite"/>
    </source>
</evidence>
<dbReference type="eggNOG" id="ENOG50332VX">
    <property type="taxonomic scope" value="Bacteria"/>
</dbReference>
<dbReference type="AlphaFoldDB" id="D9QI53"/>
<feature type="region of interest" description="Disordered" evidence="1">
    <location>
        <begin position="1"/>
        <end position="34"/>
    </location>
</feature>
<proteinExistence type="predicted"/>
<organism evidence="3 4">
    <name type="scientific">Brevundimonas subvibrioides (strain ATCC 15264 / DSM 4735 / LMG 14903 / NBRC 16000 / CB 81)</name>
    <name type="common">Caulobacter subvibrioides</name>
    <dbReference type="NCBI Taxonomy" id="633149"/>
    <lineage>
        <taxon>Bacteria</taxon>
        <taxon>Pseudomonadati</taxon>
        <taxon>Pseudomonadota</taxon>
        <taxon>Alphaproteobacteria</taxon>
        <taxon>Caulobacterales</taxon>
        <taxon>Caulobacteraceae</taxon>
        <taxon>Brevundimonas</taxon>
    </lineage>
</organism>
<dbReference type="OrthoDB" id="2086138at2"/>
<accession>D9QI53</accession>
<protein>
    <recommendedName>
        <fullName evidence="2">DUF5681 domain-containing protein</fullName>
    </recommendedName>
</protein>
<evidence type="ECO:0000259" key="2">
    <source>
        <dbReference type="Pfam" id="PF18932"/>
    </source>
</evidence>
<keyword evidence="4" id="KW-1185">Reference proteome</keyword>
<dbReference type="EMBL" id="CP002102">
    <property type="protein sequence ID" value="ADL01311.1"/>
    <property type="molecule type" value="Genomic_DNA"/>
</dbReference>
<evidence type="ECO:0000313" key="4">
    <source>
        <dbReference type="Proteomes" id="UP000002696"/>
    </source>
</evidence>
<name>D9QI53_BRESC</name>
<sequence>MSDDYDVGYGRPPQATRFKTGQSGNPKGRPRGSHNLHTLLSDAMQARVPVTIEGRRVHLTKAEVAVRQQVDNAAKGDLRALAFLVKAMAQAVPPPESVEHGQKTELSTDQYNAIFEALVLDHTAEGGL</sequence>
<gene>
    <name evidence="3" type="ordered locus">Bresu_2000</name>
</gene>
<dbReference type="Proteomes" id="UP000002696">
    <property type="component" value="Chromosome"/>
</dbReference>
<dbReference type="RefSeq" id="WP_013269412.1">
    <property type="nucleotide sequence ID" value="NC_014375.1"/>
</dbReference>
<reference evidence="4" key="1">
    <citation type="journal article" date="2011" name="J. Bacteriol.">
        <title>Genome sequences of eight morphologically diverse alphaproteobacteria.</title>
        <authorList>
            <consortium name="US DOE Joint Genome Institute"/>
            <person name="Brown P.J."/>
            <person name="Kysela D.T."/>
            <person name="Buechlein A."/>
            <person name="Hemmerich C."/>
            <person name="Brun Y.V."/>
        </authorList>
    </citation>
    <scope>NUCLEOTIDE SEQUENCE [LARGE SCALE GENOMIC DNA]</scope>
    <source>
        <strain evidence="4">ATCC 15264 / DSM 4735 / LMG 14903 / NBRC 16000 / CB 81</strain>
    </source>
</reference>
<evidence type="ECO:0000313" key="3">
    <source>
        <dbReference type="EMBL" id="ADL01311.1"/>
    </source>
</evidence>
<dbReference type="STRING" id="633149.Bresu_2000"/>
<feature type="domain" description="DUF5681" evidence="2">
    <location>
        <begin position="15"/>
        <end position="91"/>
    </location>
</feature>